<name>A0A9Y2KVT0_9RHOB</name>
<proteinExistence type="predicted"/>
<dbReference type="RefSeq" id="WP_270917941.1">
    <property type="nucleotide sequence ID" value="NZ_CP127247.1"/>
</dbReference>
<feature type="signal peptide" evidence="1">
    <location>
        <begin position="1"/>
        <end position="21"/>
    </location>
</feature>
<keyword evidence="3" id="KW-1185">Reference proteome</keyword>
<dbReference type="KEGG" id="ppso:QPJ95_12345"/>
<dbReference type="Proteomes" id="UP001238334">
    <property type="component" value="Chromosome"/>
</dbReference>
<accession>A0A9Y2KVT0</accession>
<dbReference type="AlphaFoldDB" id="A0A9Y2KVT0"/>
<evidence type="ECO:0000313" key="2">
    <source>
        <dbReference type="EMBL" id="WIY23454.1"/>
    </source>
</evidence>
<reference evidence="2 3" key="1">
    <citation type="submission" date="2023-06" db="EMBL/GenBank/DDBJ databases">
        <title>Parasedimentitalea psychrophila sp. nov., a psychrophilic bacterium isolated from deep-sea sediment.</title>
        <authorList>
            <person name="Li A."/>
        </authorList>
    </citation>
    <scope>NUCLEOTIDE SEQUENCE [LARGE SCALE GENOMIC DNA]</scope>
    <source>
        <strain evidence="2 3">QS115</strain>
    </source>
</reference>
<evidence type="ECO:0000256" key="1">
    <source>
        <dbReference type="SAM" id="SignalP"/>
    </source>
</evidence>
<organism evidence="2 3">
    <name type="scientific">Parasedimentitalea psychrophila</name>
    <dbReference type="NCBI Taxonomy" id="2997337"/>
    <lineage>
        <taxon>Bacteria</taxon>
        <taxon>Pseudomonadati</taxon>
        <taxon>Pseudomonadota</taxon>
        <taxon>Alphaproteobacteria</taxon>
        <taxon>Rhodobacterales</taxon>
        <taxon>Paracoccaceae</taxon>
        <taxon>Parasedimentitalea</taxon>
    </lineage>
</organism>
<protein>
    <submittedName>
        <fullName evidence="2">Uncharacterized protein</fullName>
    </submittedName>
</protein>
<gene>
    <name evidence="2" type="ORF">QPJ95_12345</name>
</gene>
<sequence length="104" mass="11210">MLKPLILAATLALTMTPLAQAKEAEGKQVSILGRIWVVTPVKDAPGRFRATRLNEELLPFRPPAMIGSRQAVRAFKAATGCSANIDTMVKSIDGSYAAQMICPR</sequence>
<evidence type="ECO:0000313" key="3">
    <source>
        <dbReference type="Proteomes" id="UP001238334"/>
    </source>
</evidence>
<feature type="chain" id="PRO_5040759793" evidence="1">
    <location>
        <begin position="22"/>
        <end position="104"/>
    </location>
</feature>
<keyword evidence="1" id="KW-0732">Signal</keyword>
<dbReference type="EMBL" id="CP127247">
    <property type="protein sequence ID" value="WIY23454.1"/>
    <property type="molecule type" value="Genomic_DNA"/>
</dbReference>